<dbReference type="PANTHER" id="PTHR31204:SF1">
    <property type="entry name" value="SIGMA INTRACELLULAR RECEPTOR 2"/>
    <property type="match status" value="1"/>
</dbReference>
<gene>
    <name evidence="11" type="ORF">MCOR_1791</name>
</gene>
<evidence type="ECO:0000256" key="5">
    <source>
        <dbReference type="ARBA" id="ARBA00022824"/>
    </source>
</evidence>
<dbReference type="Proteomes" id="UP000507470">
    <property type="component" value="Unassembled WGS sequence"/>
</dbReference>
<dbReference type="Pfam" id="PF05241">
    <property type="entry name" value="EBP"/>
    <property type="match status" value="1"/>
</dbReference>
<keyword evidence="7 9" id="KW-0472">Membrane</keyword>
<dbReference type="OrthoDB" id="433124at2759"/>
<sequence length="170" mass="20055">MKFTSILDFIFLMYFVVHIPVAIFIDSQAIFPKWIYPGVVVDLMDWYCREFKDPMMVESPAWFKSFICCEVLFQLPFFFVAVYAFLKGVNRCPWIQRPMLIYAAHTATTTICITFHLFLNDFSTSKYPGPTSVNERLKLFAIYSPFLLIPLVLLVNFAFRKFPKEKLKQR</sequence>
<dbReference type="InterPro" id="IPR051987">
    <property type="entry name" value="Sigma-2_receptor-like"/>
</dbReference>
<evidence type="ECO:0000256" key="6">
    <source>
        <dbReference type="ARBA" id="ARBA00022989"/>
    </source>
</evidence>
<keyword evidence="11" id="KW-0675">Receptor</keyword>
<accession>A0A6J7ZZS4</accession>
<feature type="transmembrane region" description="Helical" evidence="9">
    <location>
        <begin position="139"/>
        <end position="159"/>
    </location>
</feature>
<keyword evidence="6 9" id="KW-1133">Transmembrane helix</keyword>
<name>A0A6J7ZZS4_MYTCO</name>
<evidence type="ECO:0000256" key="9">
    <source>
        <dbReference type="PIRNR" id="PIRNR031032"/>
    </source>
</evidence>
<dbReference type="PIRSF" id="PIRSF031032">
    <property type="entry name" value="TMP_97_prd"/>
    <property type="match status" value="1"/>
</dbReference>
<evidence type="ECO:0000313" key="11">
    <source>
        <dbReference type="EMBL" id="CAC5358616.1"/>
    </source>
</evidence>
<evidence type="ECO:0000256" key="2">
    <source>
        <dbReference type="ARBA" id="ARBA00009096"/>
    </source>
</evidence>
<dbReference type="EMBL" id="CACVKT020000379">
    <property type="protein sequence ID" value="CAC5358616.1"/>
    <property type="molecule type" value="Genomic_DNA"/>
</dbReference>
<keyword evidence="4 9" id="KW-0812">Transmembrane</keyword>
<evidence type="ECO:0000256" key="8">
    <source>
        <dbReference type="ARBA" id="ARBA00031073"/>
    </source>
</evidence>
<dbReference type="PROSITE" id="PS51751">
    <property type="entry name" value="EXPERA"/>
    <property type="match status" value="1"/>
</dbReference>
<feature type="transmembrane region" description="Helical" evidence="9">
    <location>
        <begin position="7"/>
        <end position="25"/>
    </location>
</feature>
<reference evidence="11 12" key="1">
    <citation type="submission" date="2020-06" db="EMBL/GenBank/DDBJ databases">
        <authorList>
            <person name="Li R."/>
            <person name="Bekaert M."/>
        </authorList>
    </citation>
    <scope>NUCLEOTIDE SEQUENCE [LARGE SCALE GENOMIC DNA]</scope>
    <source>
        <strain evidence="12">wild</strain>
    </source>
</reference>
<dbReference type="PANTHER" id="PTHR31204">
    <property type="entry name" value="SIGMA INTRACELLULAR RECEPTOR 2"/>
    <property type="match status" value="1"/>
</dbReference>
<feature type="transmembrane region" description="Helical" evidence="9">
    <location>
        <begin position="61"/>
        <end position="86"/>
    </location>
</feature>
<organism evidence="11 12">
    <name type="scientific">Mytilus coruscus</name>
    <name type="common">Sea mussel</name>
    <dbReference type="NCBI Taxonomy" id="42192"/>
    <lineage>
        <taxon>Eukaryota</taxon>
        <taxon>Metazoa</taxon>
        <taxon>Spiralia</taxon>
        <taxon>Lophotrochozoa</taxon>
        <taxon>Mollusca</taxon>
        <taxon>Bivalvia</taxon>
        <taxon>Autobranchia</taxon>
        <taxon>Pteriomorphia</taxon>
        <taxon>Mytilida</taxon>
        <taxon>Mytiloidea</taxon>
        <taxon>Mytilidae</taxon>
        <taxon>Mytilinae</taxon>
        <taxon>Mytilus</taxon>
    </lineage>
</organism>
<dbReference type="GO" id="GO:0005789">
    <property type="term" value="C:endoplasmic reticulum membrane"/>
    <property type="evidence" value="ECO:0007669"/>
    <property type="project" value="UniProtKB-SubCell"/>
</dbReference>
<evidence type="ECO:0000256" key="1">
    <source>
        <dbReference type="ARBA" id="ARBA00004477"/>
    </source>
</evidence>
<protein>
    <recommendedName>
        <fullName evidence="3">Sigma intracellular receptor 2</fullName>
    </recommendedName>
    <alternativeName>
        <fullName evidence="8">Transmembrane protein 97</fullName>
    </alternativeName>
</protein>
<keyword evidence="5" id="KW-0256">Endoplasmic reticulum</keyword>
<keyword evidence="12" id="KW-1185">Reference proteome</keyword>
<evidence type="ECO:0000256" key="4">
    <source>
        <dbReference type="ARBA" id="ARBA00022692"/>
    </source>
</evidence>
<feature type="transmembrane region" description="Helical" evidence="9">
    <location>
        <begin position="98"/>
        <end position="119"/>
    </location>
</feature>
<dbReference type="InterPro" id="IPR033118">
    <property type="entry name" value="EXPERA"/>
</dbReference>
<dbReference type="AlphaFoldDB" id="A0A6J7ZZS4"/>
<comment type="similarity">
    <text evidence="2">Belongs to the TMEM97/sigma-2 receptor family.</text>
</comment>
<evidence type="ECO:0000256" key="7">
    <source>
        <dbReference type="ARBA" id="ARBA00023136"/>
    </source>
</evidence>
<dbReference type="InterPro" id="IPR016964">
    <property type="entry name" value="Sigma2_recept"/>
</dbReference>
<feature type="domain" description="EXPERA" evidence="10">
    <location>
        <begin position="7"/>
        <end position="154"/>
    </location>
</feature>
<evidence type="ECO:0000256" key="3">
    <source>
        <dbReference type="ARBA" id="ARBA00018102"/>
    </source>
</evidence>
<comment type="subcellular location">
    <subcellularLocation>
        <location evidence="1">Endoplasmic reticulum membrane</location>
        <topology evidence="1">Multi-pass membrane protein</topology>
    </subcellularLocation>
</comment>
<evidence type="ECO:0000259" key="10">
    <source>
        <dbReference type="PROSITE" id="PS51751"/>
    </source>
</evidence>
<evidence type="ECO:0000313" key="12">
    <source>
        <dbReference type="Proteomes" id="UP000507470"/>
    </source>
</evidence>
<proteinExistence type="inferred from homology"/>